<dbReference type="AlphaFoldDB" id="A0AAD1X0X2"/>
<evidence type="ECO:0000313" key="9">
    <source>
        <dbReference type="EMBL" id="CAI2359038.1"/>
    </source>
</evidence>
<organism evidence="9 10">
    <name type="scientific">Euplotes crassus</name>
    <dbReference type="NCBI Taxonomy" id="5936"/>
    <lineage>
        <taxon>Eukaryota</taxon>
        <taxon>Sar</taxon>
        <taxon>Alveolata</taxon>
        <taxon>Ciliophora</taxon>
        <taxon>Intramacronucleata</taxon>
        <taxon>Spirotrichea</taxon>
        <taxon>Hypotrichia</taxon>
        <taxon>Euplotida</taxon>
        <taxon>Euplotidae</taxon>
        <taxon>Moneuplotes</taxon>
    </lineage>
</organism>
<feature type="compositionally biased region" description="Basic residues" evidence="7">
    <location>
        <begin position="21"/>
        <end position="32"/>
    </location>
</feature>
<keyword evidence="4 6" id="KW-0863">Zinc-finger</keyword>
<sequence>MNEPRLNNIEPLRKTESFEKRRTKGGRKKGRGIKWEKASNTSEILGFGQQETSPFDQDSGYNINELDLMHFTETPCNKENGRNSKFSIAQHVQANHRFVLKPNKDQDYFFATYDPDYKVEWDEIFMVIAKRNTDYLCPICREESMVVPMISQCGHIFCYPCILHYFLHASENEGEEFRKCPLCEEIVFKKTLKFAKVCIKPPPEENQMRTFKLVFRGKESNVVKYFENIDTKIPQTSKFENLEVPYHDSDAYNITRIRVCQDFGNIFNEYKHQLIESCKDWENLGDTLEVDLCQQGLEMIETLQVKLDQELEEIAQKKAFEETKLDEINQSEDSDLGKNFDIQNSNFSQNEDKYQCLADTQKRDKFEKAVRESKGNYYFYQMEDETNTFLDPLCMRILTKEYGSYENLPLKITSKILEIEEYNMTEALRVKYKPISHLGISAEFKFIELELSKLVTSKTYEHFEPQIRLKEDYRKRKIEQERKYMEKAKLIAQKKHEYYLKNNITVNLNTKSKQIPVWDTNKALNEDTWFTLDGKEIKADQESSLPWQEKEEKKRQASPPLEETGKENSETNIWKDFMIASENSCDKHFPALNQKQSKGQDKVPIIVAKPYTKTTSKRKKKKGRPKPKLDEDGFFVKPE</sequence>
<dbReference type="InterPro" id="IPR039739">
    <property type="entry name" value="MAG2/RNF10"/>
</dbReference>
<dbReference type="Gene3D" id="3.30.40.10">
    <property type="entry name" value="Zinc/RING finger domain, C3HC4 (zinc finger)"/>
    <property type="match status" value="1"/>
</dbReference>
<evidence type="ECO:0000256" key="2">
    <source>
        <dbReference type="ARBA" id="ARBA00022490"/>
    </source>
</evidence>
<evidence type="ECO:0000259" key="8">
    <source>
        <dbReference type="PROSITE" id="PS50089"/>
    </source>
</evidence>
<evidence type="ECO:0000256" key="3">
    <source>
        <dbReference type="ARBA" id="ARBA00022723"/>
    </source>
</evidence>
<dbReference type="SUPFAM" id="SSF57850">
    <property type="entry name" value="RING/U-box"/>
    <property type="match status" value="1"/>
</dbReference>
<reference evidence="9" key="1">
    <citation type="submission" date="2023-07" db="EMBL/GenBank/DDBJ databases">
        <authorList>
            <consortium name="AG Swart"/>
            <person name="Singh M."/>
            <person name="Singh A."/>
            <person name="Seah K."/>
            <person name="Emmerich C."/>
        </authorList>
    </citation>
    <scope>NUCLEOTIDE SEQUENCE</scope>
    <source>
        <strain evidence="9">DP1</strain>
    </source>
</reference>
<dbReference type="Proteomes" id="UP001295684">
    <property type="component" value="Unassembled WGS sequence"/>
</dbReference>
<dbReference type="GO" id="GO:0005737">
    <property type="term" value="C:cytoplasm"/>
    <property type="evidence" value="ECO:0007669"/>
    <property type="project" value="UniProtKB-SubCell"/>
</dbReference>
<dbReference type="PROSITE" id="PS50089">
    <property type="entry name" value="ZF_RING_2"/>
    <property type="match status" value="1"/>
</dbReference>
<feature type="domain" description="RING-type" evidence="8">
    <location>
        <begin position="137"/>
        <end position="184"/>
    </location>
</feature>
<dbReference type="PROSITE" id="PS00518">
    <property type="entry name" value="ZF_RING_1"/>
    <property type="match status" value="1"/>
</dbReference>
<keyword evidence="2" id="KW-0963">Cytoplasm</keyword>
<dbReference type="PANTHER" id="PTHR12983">
    <property type="entry name" value="RING FINGER 10 FAMILY MEMBER"/>
    <property type="match status" value="1"/>
</dbReference>
<name>A0AAD1X0X2_EUPCR</name>
<evidence type="ECO:0000256" key="5">
    <source>
        <dbReference type="ARBA" id="ARBA00022833"/>
    </source>
</evidence>
<dbReference type="InterPro" id="IPR001841">
    <property type="entry name" value="Znf_RING"/>
</dbReference>
<feature type="compositionally biased region" description="Basic residues" evidence="7">
    <location>
        <begin position="615"/>
        <end position="626"/>
    </location>
</feature>
<gene>
    <name evidence="9" type="ORF">ECRASSUSDP1_LOCUS323</name>
</gene>
<accession>A0AAD1X0X2</accession>
<evidence type="ECO:0000256" key="4">
    <source>
        <dbReference type="ARBA" id="ARBA00022771"/>
    </source>
</evidence>
<evidence type="ECO:0000256" key="1">
    <source>
        <dbReference type="ARBA" id="ARBA00004496"/>
    </source>
</evidence>
<evidence type="ECO:0000256" key="6">
    <source>
        <dbReference type="PROSITE-ProRule" id="PRU00175"/>
    </source>
</evidence>
<dbReference type="GO" id="GO:0008270">
    <property type="term" value="F:zinc ion binding"/>
    <property type="evidence" value="ECO:0007669"/>
    <property type="project" value="UniProtKB-KW"/>
</dbReference>
<evidence type="ECO:0000256" key="7">
    <source>
        <dbReference type="SAM" id="MobiDB-lite"/>
    </source>
</evidence>
<feature type="region of interest" description="Disordered" evidence="7">
    <location>
        <begin position="540"/>
        <end position="570"/>
    </location>
</feature>
<feature type="region of interest" description="Disordered" evidence="7">
    <location>
        <begin position="1"/>
        <end position="32"/>
    </location>
</feature>
<comment type="subcellular location">
    <subcellularLocation>
        <location evidence="1">Cytoplasm</location>
    </subcellularLocation>
</comment>
<feature type="region of interest" description="Disordered" evidence="7">
    <location>
        <begin position="590"/>
        <end position="639"/>
    </location>
</feature>
<keyword evidence="3" id="KW-0479">Metal-binding</keyword>
<dbReference type="SMART" id="SM00184">
    <property type="entry name" value="RING"/>
    <property type="match status" value="1"/>
</dbReference>
<dbReference type="GO" id="GO:0045944">
    <property type="term" value="P:positive regulation of transcription by RNA polymerase II"/>
    <property type="evidence" value="ECO:0007669"/>
    <property type="project" value="TreeGrafter"/>
</dbReference>
<dbReference type="Pfam" id="PF13445">
    <property type="entry name" value="zf-RING_UBOX"/>
    <property type="match status" value="1"/>
</dbReference>
<evidence type="ECO:0000313" key="10">
    <source>
        <dbReference type="Proteomes" id="UP001295684"/>
    </source>
</evidence>
<proteinExistence type="predicted"/>
<dbReference type="InterPro" id="IPR013083">
    <property type="entry name" value="Znf_RING/FYVE/PHD"/>
</dbReference>
<dbReference type="InterPro" id="IPR017907">
    <property type="entry name" value="Znf_RING_CS"/>
</dbReference>
<protein>
    <recommendedName>
        <fullName evidence="8">RING-type domain-containing protein</fullName>
    </recommendedName>
</protein>
<feature type="compositionally biased region" description="Basic and acidic residues" evidence="7">
    <location>
        <begin position="11"/>
        <end position="20"/>
    </location>
</feature>
<dbReference type="PANTHER" id="PTHR12983:SF9">
    <property type="entry name" value="E3 UBIQUITIN-PROTEIN LIGASE RNF10"/>
    <property type="match status" value="1"/>
</dbReference>
<dbReference type="InterPro" id="IPR027370">
    <property type="entry name" value="Znf-RING_euk"/>
</dbReference>
<comment type="caution">
    <text evidence="9">The sequence shown here is derived from an EMBL/GenBank/DDBJ whole genome shotgun (WGS) entry which is preliminary data.</text>
</comment>
<keyword evidence="10" id="KW-1185">Reference proteome</keyword>
<keyword evidence="5" id="KW-0862">Zinc</keyword>
<dbReference type="GO" id="GO:0000976">
    <property type="term" value="F:transcription cis-regulatory region binding"/>
    <property type="evidence" value="ECO:0007669"/>
    <property type="project" value="TreeGrafter"/>
</dbReference>
<dbReference type="EMBL" id="CAMPGE010000299">
    <property type="protein sequence ID" value="CAI2359038.1"/>
    <property type="molecule type" value="Genomic_DNA"/>
</dbReference>